<proteinExistence type="predicted"/>
<sequence>MSPPRHPRGGEGRIAPAFAGKKSRIPERAGAWGRMKPVSLPKSGIARVVSGPSKDL</sequence>
<dbReference type="Proteomes" id="UP000502196">
    <property type="component" value="Chromosome"/>
</dbReference>
<evidence type="ECO:0000256" key="1">
    <source>
        <dbReference type="SAM" id="MobiDB-lite"/>
    </source>
</evidence>
<protein>
    <submittedName>
        <fullName evidence="2">Uncharacterized protein</fullName>
    </submittedName>
</protein>
<name>A0A6F9E2M9_9BACL</name>
<evidence type="ECO:0000313" key="3">
    <source>
        <dbReference type="Proteomes" id="UP000502196"/>
    </source>
</evidence>
<dbReference type="AlphaFoldDB" id="A0A6F9E2M9"/>
<organism evidence="2 3">
    <name type="scientific">Kyrpidia spormannii</name>
    <dbReference type="NCBI Taxonomy" id="2055160"/>
    <lineage>
        <taxon>Bacteria</taxon>
        <taxon>Bacillati</taxon>
        <taxon>Bacillota</taxon>
        <taxon>Bacilli</taxon>
        <taxon>Bacillales</taxon>
        <taxon>Alicyclobacillaceae</taxon>
        <taxon>Kyrpidia</taxon>
    </lineage>
</organism>
<accession>A0A6F9E2M9</accession>
<feature type="region of interest" description="Disordered" evidence="1">
    <location>
        <begin position="1"/>
        <end position="38"/>
    </location>
</feature>
<dbReference type="EMBL" id="LR792683">
    <property type="protein sequence ID" value="CAB3390561.1"/>
    <property type="molecule type" value="Genomic_DNA"/>
</dbReference>
<evidence type="ECO:0000313" key="2">
    <source>
        <dbReference type="EMBL" id="CAB3390561.1"/>
    </source>
</evidence>
<reference evidence="2 3" key="1">
    <citation type="submission" date="2020-04" db="EMBL/GenBank/DDBJ databases">
        <authorList>
            <person name="Hogendoorn C."/>
        </authorList>
    </citation>
    <scope>NUCLEOTIDE SEQUENCE [LARGE SCALE GENOMIC DNA]</scope>
    <source>
        <strain evidence="2">COOX1</strain>
    </source>
</reference>
<gene>
    <name evidence="2" type="ORF">COOX1_0469</name>
</gene>